<evidence type="ECO:0000256" key="1">
    <source>
        <dbReference type="ARBA" id="ARBA00001971"/>
    </source>
</evidence>
<evidence type="ECO:0000256" key="2">
    <source>
        <dbReference type="ARBA" id="ARBA00004174"/>
    </source>
</evidence>
<proteinExistence type="evidence at transcript level"/>
<accession>A0A1E1XE83</accession>
<protein>
    <submittedName>
        <fullName evidence="15">Putative cytochrome p450 cyp3/cyp5/cyp6/cyp9 subfamily</fullName>
    </submittedName>
</protein>
<dbReference type="GO" id="GO:0020037">
    <property type="term" value="F:heme binding"/>
    <property type="evidence" value="ECO:0007669"/>
    <property type="project" value="InterPro"/>
</dbReference>
<evidence type="ECO:0000256" key="5">
    <source>
        <dbReference type="ARBA" id="ARBA00022617"/>
    </source>
</evidence>
<sequence>KLMLDTDEVTANAAFYLIAGMEAIPNTTGLALHLIASHPEVQDKLQAEVSHILKRDGMFTQKNLTEMPYLDMVLNESMRVYTGVVGFVSRQPEKDYEVKGVKIPRGVSVMAPVSCLHKDPEHWPEPEKFDPERFSPENKHLIHPTSFQPFGKGPRECLGRNFALLEMKLIISKLLANFRLHVDEEHHKEMIKLSSAFITSFVTSGIWMKLQKTSL</sequence>
<dbReference type="PRINTS" id="PR00463">
    <property type="entry name" value="EP450I"/>
</dbReference>
<organism evidence="15">
    <name type="scientific">Amblyomma aureolatum</name>
    <dbReference type="NCBI Taxonomy" id="187763"/>
    <lineage>
        <taxon>Eukaryota</taxon>
        <taxon>Metazoa</taxon>
        <taxon>Ecdysozoa</taxon>
        <taxon>Arthropoda</taxon>
        <taxon>Chelicerata</taxon>
        <taxon>Arachnida</taxon>
        <taxon>Acari</taxon>
        <taxon>Parasitiformes</taxon>
        <taxon>Ixodida</taxon>
        <taxon>Ixodoidea</taxon>
        <taxon>Ixodidae</taxon>
        <taxon>Amblyomminae</taxon>
        <taxon>Amblyomma</taxon>
    </lineage>
</organism>
<dbReference type="PANTHER" id="PTHR24292">
    <property type="entry name" value="CYTOCHROME P450"/>
    <property type="match status" value="1"/>
</dbReference>
<dbReference type="InterPro" id="IPR002401">
    <property type="entry name" value="Cyt_P450_E_grp-I"/>
</dbReference>
<dbReference type="GO" id="GO:0005789">
    <property type="term" value="C:endoplasmic reticulum membrane"/>
    <property type="evidence" value="ECO:0007669"/>
    <property type="project" value="UniProtKB-SubCell"/>
</dbReference>
<evidence type="ECO:0000256" key="6">
    <source>
        <dbReference type="ARBA" id="ARBA00022723"/>
    </source>
</evidence>
<comment type="cofactor">
    <cofactor evidence="1 13">
        <name>heme</name>
        <dbReference type="ChEBI" id="CHEBI:30413"/>
    </cofactor>
</comment>
<keyword evidence="5 13" id="KW-0349">Heme</keyword>
<dbReference type="PROSITE" id="PS00086">
    <property type="entry name" value="CYTOCHROME_P450"/>
    <property type="match status" value="1"/>
</dbReference>
<evidence type="ECO:0000256" key="7">
    <source>
        <dbReference type="ARBA" id="ARBA00022824"/>
    </source>
</evidence>
<evidence type="ECO:0000256" key="11">
    <source>
        <dbReference type="ARBA" id="ARBA00023033"/>
    </source>
</evidence>
<evidence type="ECO:0000313" key="15">
    <source>
        <dbReference type="EMBL" id="JAT97565.1"/>
    </source>
</evidence>
<feature type="binding site" description="axial binding residue" evidence="13">
    <location>
        <position position="157"/>
    </location>
    <ligand>
        <name>heme</name>
        <dbReference type="ChEBI" id="CHEBI:30413"/>
    </ligand>
    <ligandPart>
        <name>Fe</name>
        <dbReference type="ChEBI" id="CHEBI:18248"/>
    </ligandPart>
</feature>
<dbReference type="Pfam" id="PF00067">
    <property type="entry name" value="p450"/>
    <property type="match status" value="1"/>
</dbReference>
<dbReference type="InterPro" id="IPR001128">
    <property type="entry name" value="Cyt_P450"/>
</dbReference>
<feature type="non-terminal residue" evidence="15">
    <location>
        <position position="1"/>
    </location>
</feature>
<dbReference type="InterPro" id="IPR036396">
    <property type="entry name" value="Cyt_P450_sf"/>
</dbReference>
<keyword evidence="9 14" id="KW-0560">Oxidoreductase</keyword>
<dbReference type="GO" id="GO:0005506">
    <property type="term" value="F:iron ion binding"/>
    <property type="evidence" value="ECO:0007669"/>
    <property type="project" value="InterPro"/>
</dbReference>
<keyword evidence="7" id="KW-0256">Endoplasmic reticulum</keyword>
<evidence type="ECO:0000256" key="4">
    <source>
        <dbReference type="ARBA" id="ARBA00010617"/>
    </source>
</evidence>
<dbReference type="PANTHER" id="PTHR24292:SF102">
    <property type="entry name" value="CYTOCHROME P450 FAMILY-RELATED"/>
    <property type="match status" value="1"/>
</dbReference>
<keyword evidence="8" id="KW-0492">Microsome</keyword>
<evidence type="ECO:0000256" key="12">
    <source>
        <dbReference type="ARBA" id="ARBA00023136"/>
    </source>
</evidence>
<dbReference type="EMBL" id="GFAC01001623">
    <property type="protein sequence ID" value="JAT97565.1"/>
    <property type="molecule type" value="mRNA"/>
</dbReference>
<comment type="similarity">
    <text evidence="4 14">Belongs to the cytochrome P450 family.</text>
</comment>
<keyword evidence="10 13" id="KW-0408">Iron</keyword>
<dbReference type="PRINTS" id="PR00385">
    <property type="entry name" value="P450"/>
</dbReference>
<keyword evidence="11 14" id="KW-0503">Monooxygenase</keyword>
<dbReference type="GO" id="GO:0004497">
    <property type="term" value="F:monooxygenase activity"/>
    <property type="evidence" value="ECO:0007669"/>
    <property type="project" value="UniProtKB-KW"/>
</dbReference>
<evidence type="ECO:0000256" key="13">
    <source>
        <dbReference type="PIRSR" id="PIRSR602401-1"/>
    </source>
</evidence>
<evidence type="ECO:0000256" key="14">
    <source>
        <dbReference type="RuleBase" id="RU000461"/>
    </source>
</evidence>
<evidence type="ECO:0000256" key="10">
    <source>
        <dbReference type="ARBA" id="ARBA00023004"/>
    </source>
</evidence>
<keyword evidence="12" id="KW-0472">Membrane</keyword>
<reference evidence="15" key="1">
    <citation type="journal article" date="2017" name="Front. Cell. Infect. Microbiol.">
        <title>The Distinct Transcriptional Response of the Midgut of Amblyomma sculptum and Amblyomma aureolatum Ticks to Rickettsia rickettsii Correlates to Their Differences in Susceptibility to Infection.</title>
        <authorList>
            <person name="Martins L.A."/>
            <person name="Galletti M.F.B.M."/>
            <person name="Ribeiro J.M."/>
            <person name="Fujita A."/>
            <person name="Costa F.B."/>
            <person name="Labruna M.B."/>
            <person name="Daffre S."/>
            <person name="Fogaca A.C."/>
        </authorList>
    </citation>
    <scope>NUCLEOTIDE SEQUENCE</scope>
</reference>
<dbReference type="InterPro" id="IPR017972">
    <property type="entry name" value="Cyt_P450_CS"/>
</dbReference>
<evidence type="ECO:0000256" key="3">
    <source>
        <dbReference type="ARBA" id="ARBA00004406"/>
    </source>
</evidence>
<dbReference type="InterPro" id="IPR050476">
    <property type="entry name" value="Insect_CytP450_Detox"/>
</dbReference>
<dbReference type="AlphaFoldDB" id="A0A1E1XE83"/>
<name>A0A1E1XE83_9ACAR</name>
<evidence type="ECO:0000256" key="9">
    <source>
        <dbReference type="ARBA" id="ARBA00023002"/>
    </source>
</evidence>
<dbReference type="GO" id="GO:0016705">
    <property type="term" value="F:oxidoreductase activity, acting on paired donors, with incorporation or reduction of molecular oxygen"/>
    <property type="evidence" value="ECO:0007669"/>
    <property type="project" value="InterPro"/>
</dbReference>
<dbReference type="Gene3D" id="1.10.630.10">
    <property type="entry name" value="Cytochrome P450"/>
    <property type="match status" value="1"/>
</dbReference>
<keyword evidence="6 13" id="KW-0479">Metal-binding</keyword>
<dbReference type="SUPFAM" id="SSF48264">
    <property type="entry name" value="Cytochrome P450"/>
    <property type="match status" value="1"/>
</dbReference>
<comment type="subcellular location">
    <subcellularLocation>
        <location evidence="3">Endoplasmic reticulum membrane</location>
        <topology evidence="3">Peripheral membrane protein</topology>
    </subcellularLocation>
    <subcellularLocation>
        <location evidence="2">Microsome membrane</location>
        <topology evidence="2">Peripheral membrane protein</topology>
    </subcellularLocation>
</comment>
<evidence type="ECO:0000256" key="8">
    <source>
        <dbReference type="ARBA" id="ARBA00022848"/>
    </source>
</evidence>